<organism evidence="7 8">
    <name type="scientific">Grimontia marina</name>
    <dbReference type="NCBI Taxonomy" id="646534"/>
    <lineage>
        <taxon>Bacteria</taxon>
        <taxon>Pseudomonadati</taxon>
        <taxon>Pseudomonadota</taxon>
        <taxon>Gammaproteobacteria</taxon>
        <taxon>Vibrionales</taxon>
        <taxon>Vibrionaceae</taxon>
        <taxon>Grimontia</taxon>
    </lineage>
</organism>
<keyword evidence="5 6" id="KW-0326">Glycosidase</keyword>
<dbReference type="GO" id="GO:0046872">
    <property type="term" value="F:metal ion binding"/>
    <property type="evidence" value="ECO:0007669"/>
    <property type="project" value="UniProtKB-KW"/>
</dbReference>
<dbReference type="Gene3D" id="3.40.1790.10">
    <property type="entry name" value="Indigoidine synthase domain"/>
    <property type="match status" value="1"/>
</dbReference>
<evidence type="ECO:0000256" key="5">
    <source>
        <dbReference type="ARBA" id="ARBA00023295"/>
    </source>
</evidence>
<keyword evidence="3 6" id="KW-0464">Manganese</keyword>
<dbReference type="PANTHER" id="PTHR42909">
    <property type="entry name" value="ZGC:136858"/>
    <property type="match status" value="1"/>
</dbReference>
<accession>A0A128FJA4</accession>
<evidence type="ECO:0000256" key="1">
    <source>
        <dbReference type="ARBA" id="ARBA00022723"/>
    </source>
</evidence>
<dbReference type="RefSeq" id="WP_062715115.1">
    <property type="nucleotide sequence ID" value="NZ_CAWRCI010000091.1"/>
</dbReference>
<dbReference type="PANTHER" id="PTHR42909:SF1">
    <property type="entry name" value="CARBOHYDRATE KINASE PFKB DOMAIN-CONTAINING PROTEIN"/>
    <property type="match status" value="1"/>
</dbReference>
<feature type="binding site" evidence="6">
    <location>
        <position position="88"/>
    </location>
    <ligand>
        <name>substrate</name>
    </ligand>
</feature>
<comment type="similarity">
    <text evidence="6">Belongs to the pseudouridine-5'-phosphate glycosidase family.</text>
</comment>
<feature type="binding site" evidence="6">
    <location>
        <position position="108"/>
    </location>
    <ligand>
        <name>substrate</name>
    </ligand>
</feature>
<evidence type="ECO:0000313" key="7">
    <source>
        <dbReference type="EMBL" id="CZF86883.1"/>
    </source>
</evidence>
<dbReference type="GO" id="GO:0005737">
    <property type="term" value="C:cytoplasm"/>
    <property type="evidence" value="ECO:0007669"/>
    <property type="project" value="TreeGrafter"/>
</dbReference>
<dbReference type="Pfam" id="PF04227">
    <property type="entry name" value="Indigoidine_A"/>
    <property type="match status" value="1"/>
</dbReference>
<dbReference type="InterPro" id="IPR022830">
    <property type="entry name" value="Indigdn_synthA-like"/>
</dbReference>
<dbReference type="InterPro" id="IPR007342">
    <property type="entry name" value="PsuG"/>
</dbReference>
<keyword evidence="4 6" id="KW-0456">Lyase</keyword>
<dbReference type="AlphaFoldDB" id="A0A128FJA4"/>
<evidence type="ECO:0000256" key="4">
    <source>
        <dbReference type="ARBA" id="ARBA00023239"/>
    </source>
</evidence>
<sequence>MLNTYLDIHPEVQQALAEGKPVVALESTIISHGMPYPENVETAFRVEQAVRDNGAIPATIAILKGRLKVGLSKDEITYLGQQGQSAVKTSRRDIPFIVASKADGATTVASTMILADMAGIRVFATGGIGGVHRGADTSFDISADLEELAETNVAVVCAGIKSILDLGLTLEYLETKGVPVIGYGTEMLPAFYTRESQFSVDYRIDSPEQIAAALKAKWDMQLKGGAVIANPVPIEHALKSEEIDGVIEAAITEMDDKGIKGKDSTPFLLAKVAEKTAGNSLKSNIALVLNNAALAARIAVSYSG</sequence>
<protein>
    <recommendedName>
        <fullName evidence="6">Pseudouridine-5'-phosphate glycosidase</fullName>
        <shortName evidence="6">PsiMP glycosidase</shortName>
        <ecNumber evidence="6">4.2.1.70</ecNumber>
    </recommendedName>
</protein>
<evidence type="ECO:0000256" key="2">
    <source>
        <dbReference type="ARBA" id="ARBA00022801"/>
    </source>
</evidence>
<evidence type="ECO:0000256" key="3">
    <source>
        <dbReference type="ARBA" id="ARBA00023211"/>
    </source>
</evidence>
<evidence type="ECO:0000313" key="8">
    <source>
        <dbReference type="Proteomes" id="UP000073601"/>
    </source>
</evidence>
<dbReference type="GO" id="GO:0004730">
    <property type="term" value="F:pseudouridylate synthase activity"/>
    <property type="evidence" value="ECO:0007669"/>
    <property type="project" value="UniProtKB-UniRule"/>
</dbReference>
<dbReference type="GO" id="GO:0046113">
    <property type="term" value="P:nucleobase catabolic process"/>
    <property type="evidence" value="ECO:0007669"/>
    <property type="project" value="UniProtKB-UniRule"/>
</dbReference>
<dbReference type="OrthoDB" id="9805870at2"/>
<dbReference type="HAMAP" id="MF_01876">
    <property type="entry name" value="PsiMP_glycosidase"/>
    <property type="match status" value="1"/>
</dbReference>
<feature type="active site" description="Nucleophile" evidence="6">
    <location>
        <position position="161"/>
    </location>
</feature>
<dbReference type="EC" id="4.2.1.70" evidence="6"/>
<feature type="active site" description="Proton donor" evidence="6">
    <location>
        <position position="26"/>
    </location>
</feature>
<keyword evidence="1 6" id="KW-0479">Metal-binding</keyword>
<feature type="binding site" evidence="6">
    <location>
        <begin position="142"/>
        <end position="144"/>
    </location>
    <ligand>
        <name>substrate</name>
    </ligand>
</feature>
<comment type="catalytic activity">
    <reaction evidence="6">
        <text>D-ribose 5-phosphate + uracil = psi-UMP + H2O</text>
        <dbReference type="Rhea" id="RHEA:18337"/>
        <dbReference type="ChEBI" id="CHEBI:15377"/>
        <dbReference type="ChEBI" id="CHEBI:17568"/>
        <dbReference type="ChEBI" id="CHEBI:58380"/>
        <dbReference type="ChEBI" id="CHEBI:78346"/>
        <dbReference type="EC" id="4.2.1.70"/>
    </reaction>
</comment>
<keyword evidence="8" id="KW-1185">Reference proteome</keyword>
<feature type="binding site" evidence="6">
    <location>
        <position position="140"/>
    </location>
    <ligand>
        <name>Mn(2+)</name>
        <dbReference type="ChEBI" id="CHEBI:29035"/>
    </ligand>
</feature>
<keyword evidence="2 6" id="KW-0378">Hydrolase</keyword>
<comment type="function">
    <text evidence="6">Catalyzes the reversible cleavage of pseudouridine 5'-phosphate (PsiMP) to ribose 5-phosphate and uracil. Functions biologically in the cleavage direction, as part of a pseudouridine degradation pathway.</text>
</comment>
<proteinExistence type="inferred from homology"/>
<dbReference type="GO" id="GO:0016798">
    <property type="term" value="F:hydrolase activity, acting on glycosyl bonds"/>
    <property type="evidence" value="ECO:0007669"/>
    <property type="project" value="UniProtKB-KW"/>
</dbReference>
<gene>
    <name evidence="6 7" type="primary">psuG</name>
    <name evidence="7" type="ORF">GMA8713_04922</name>
</gene>
<comment type="cofactor">
    <cofactor evidence="6">
        <name>Mn(2+)</name>
        <dbReference type="ChEBI" id="CHEBI:29035"/>
    </cofactor>
    <text evidence="6">Binds 1 Mn(2+) ion per subunit.</text>
</comment>
<comment type="subunit">
    <text evidence="6">Homotrimer.</text>
</comment>
<dbReference type="EMBL" id="FIZY01000091">
    <property type="protein sequence ID" value="CZF86883.1"/>
    <property type="molecule type" value="Genomic_DNA"/>
</dbReference>
<dbReference type="SUPFAM" id="SSF110581">
    <property type="entry name" value="Indigoidine synthase A-like"/>
    <property type="match status" value="1"/>
</dbReference>
<dbReference type="Proteomes" id="UP000073601">
    <property type="component" value="Unassembled WGS sequence"/>
</dbReference>
<name>A0A128FJA4_9GAMM</name>
<reference evidence="8" key="1">
    <citation type="submission" date="2016-02" db="EMBL/GenBank/DDBJ databases">
        <authorList>
            <person name="Rodrigo-Torres Lidia"/>
            <person name="Arahal R.David."/>
        </authorList>
    </citation>
    <scope>NUCLEOTIDE SEQUENCE [LARGE SCALE GENOMIC DNA]</scope>
    <source>
        <strain evidence="8">CECT 8713</strain>
    </source>
</reference>
<evidence type="ECO:0000256" key="6">
    <source>
        <dbReference type="HAMAP-Rule" id="MF_01876"/>
    </source>
</evidence>